<sequence>MSRVIRFHQFGSADVLCCENQPTPEPGAGEVLVRVQALGVCWGDVLWRQNLADEPATLPAGFGSELAGEVVSVGEGVRHFQPGMRVASFPAHSINQYPASGDMVLMPQQALTEYPDTLTPAEAAVHYAGLLLAYFALVDLAQLKAGQQVLVTEASNCVGPAVVQLATALGAQVIAATSESENRALLKGLGAVKVVSTDEQDLVLEVERFTESRGVEVVLDALCGPQLSRLGDIAATRGKLIIYGMGGGNEASFPACAAFKKHLQIFRHSVLDFTGHPELGLEPHAEAVQRALTVINQMTRDGLLKPIVAHTLPFDQFVEAHRLVENECLKGRVVLTVE</sequence>
<gene>
    <name evidence="3" type="primary">qorA_1</name>
    <name evidence="2" type="ORF">IRZ65_09545</name>
    <name evidence="3" type="ORF">NCTC11842_02221</name>
</gene>
<reference evidence="3 4" key="1">
    <citation type="submission" date="2018-06" db="EMBL/GenBank/DDBJ databases">
        <authorList>
            <consortium name="Pathogen Informatics"/>
            <person name="Doyle S."/>
        </authorList>
    </citation>
    <scope>NUCLEOTIDE SEQUENCE [LARGE SCALE GENOMIC DNA]</scope>
    <source>
        <strain evidence="3 4">NCTC11842</strain>
    </source>
</reference>
<dbReference type="EC" id="1.6.5.5" evidence="3"/>
<dbReference type="CDD" id="cd08268">
    <property type="entry name" value="MDR2"/>
    <property type="match status" value="1"/>
</dbReference>
<dbReference type="PANTHER" id="PTHR43677">
    <property type="entry name" value="SHORT-CHAIN DEHYDROGENASE/REDUCTASE"/>
    <property type="match status" value="1"/>
</dbReference>
<evidence type="ECO:0000313" key="2">
    <source>
        <dbReference type="EMBL" id="MBF8640928.1"/>
    </source>
</evidence>
<organism evidence="3 4">
    <name type="scientific">Pseudomonas luteola</name>
    <dbReference type="NCBI Taxonomy" id="47886"/>
    <lineage>
        <taxon>Bacteria</taxon>
        <taxon>Pseudomonadati</taxon>
        <taxon>Pseudomonadota</taxon>
        <taxon>Gammaproteobacteria</taxon>
        <taxon>Pseudomonadales</taxon>
        <taxon>Pseudomonadaceae</taxon>
        <taxon>Pseudomonas</taxon>
    </lineage>
</organism>
<keyword evidence="5" id="KW-1185">Reference proteome</keyword>
<dbReference type="AlphaFoldDB" id="A0A2X2EDQ0"/>
<dbReference type="SUPFAM" id="SSF51735">
    <property type="entry name" value="NAD(P)-binding Rossmann-fold domains"/>
    <property type="match status" value="1"/>
</dbReference>
<evidence type="ECO:0000313" key="5">
    <source>
        <dbReference type="Proteomes" id="UP000626180"/>
    </source>
</evidence>
<dbReference type="Proteomes" id="UP000250443">
    <property type="component" value="Unassembled WGS sequence"/>
</dbReference>
<dbReference type="EMBL" id="JADMCD010000003">
    <property type="protein sequence ID" value="MBF8640928.1"/>
    <property type="molecule type" value="Genomic_DNA"/>
</dbReference>
<dbReference type="InterPro" id="IPR051397">
    <property type="entry name" value="Zn-ADH-like_protein"/>
</dbReference>
<proteinExistence type="predicted"/>
<dbReference type="EMBL" id="UAUF01000011">
    <property type="protein sequence ID" value="SPZ06329.1"/>
    <property type="molecule type" value="Genomic_DNA"/>
</dbReference>
<dbReference type="GeneID" id="300267580"/>
<dbReference type="Proteomes" id="UP000626180">
    <property type="component" value="Unassembled WGS sequence"/>
</dbReference>
<dbReference type="PANTHER" id="PTHR43677:SF4">
    <property type="entry name" value="QUINONE OXIDOREDUCTASE-LIKE PROTEIN 2"/>
    <property type="match status" value="1"/>
</dbReference>
<dbReference type="InterPro" id="IPR011032">
    <property type="entry name" value="GroES-like_sf"/>
</dbReference>
<name>A0A2X2EDQ0_PSELU</name>
<evidence type="ECO:0000313" key="4">
    <source>
        <dbReference type="Proteomes" id="UP000250443"/>
    </source>
</evidence>
<accession>A0A2X2EDQ0</accession>
<evidence type="ECO:0000313" key="3">
    <source>
        <dbReference type="EMBL" id="SPZ06329.1"/>
    </source>
</evidence>
<dbReference type="SUPFAM" id="SSF50129">
    <property type="entry name" value="GroES-like"/>
    <property type="match status" value="1"/>
</dbReference>
<dbReference type="Gene3D" id="3.90.180.10">
    <property type="entry name" value="Medium-chain alcohol dehydrogenases, catalytic domain"/>
    <property type="match status" value="1"/>
</dbReference>
<dbReference type="InterPro" id="IPR013154">
    <property type="entry name" value="ADH-like_N"/>
</dbReference>
<dbReference type="Pfam" id="PF08240">
    <property type="entry name" value="ADH_N"/>
    <property type="match status" value="1"/>
</dbReference>
<dbReference type="GO" id="GO:0003960">
    <property type="term" value="F:quinone reductase (NADPH) activity"/>
    <property type="evidence" value="ECO:0007669"/>
    <property type="project" value="UniProtKB-EC"/>
</dbReference>
<dbReference type="Gene3D" id="3.40.50.720">
    <property type="entry name" value="NAD(P)-binding Rossmann-like Domain"/>
    <property type="match status" value="1"/>
</dbReference>
<feature type="domain" description="Enoyl reductase (ER)" evidence="1">
    <location>
        <begin position="11"/>
        <end position="335"/>
    </location>
</feature>
<dbReference type="InterPro" id="IPR036291">
    <property type="entry name" value="NAD(P)-bd_dom_sf"/>
</dbReference>
<evidence type="ECO:0000259" key="1">
    <source>
        <dbReference type="SMART" id="SM00829"/>
    </source>
</evidence>
<protein>
    <submittedName>
        <fullName evidence="3">Putative oxidoreductase</fullName>
        <ecNumber evidence="3">1.6.5.5</ecNumber>
    </submittedName>
    <submittedName>
        <fullName evidence="2">Zinc-dependent alcohol dehydrogenase family protein</fullName>
    </submittedName>
</protein>
<reference evidence="2 5" key="2">
    <citation type="submission" date="2020-10" db="EMBL/GenBank/DDBJ databases">
        <title>Genome sequences of Pseudomonas isolates.</title>
        <authorList>
            <person name="Wessels L."/>
            <person name="Reich F."/>
            <person name="Hammerl J."/>
        </authorList>
    </citation>
    <scope>NUCLEOTIDE SEQUENCE [LARGE SCALE GENOMIC DNA]</scope>
    <source>
        <strain evidence="2 5">20-MO00624-0</strain>
    </source>
</reference>
<dbReference type="InterPro" id="IPR013149">
    <property type="entry name" value="ADH-like_C"/>
</dbReference>
<dbReference type="InterPro" id="IPR020843">
    <property type="entry name" value="ER"/>
</dbReference>
<dbReference type="Pfam" id="PF00107">
    <property type="entry name" value="ADH_zinc_N"/>
    <property type="match status" value="1"/>
</dbReference>
<dbReference type="SMART" id="SM00829">
    <property type="entry name" value="PKS_ER"/>
    <property type="match status" value="1"/>
</dbReference>
<keyword evidence="3" id="KW-0560">Oxidoreductase</keyword>
<dbReference type="RefSeq" id="WP_010798378.1">
    <property type="nucleotide sequence ID" value="NZ_CP053063.1"/>
</dbReference>